<gene>
    <name evidence="1" type="ORF">ARMGADRAFT_38865</name>
</gene>
<dbReference type="Proteomes" id="UP000217790">
    <property type="component" value="Unassembled WGS sequence"/>
</dbReference>
<evidence type="ECO:0000313" key="1">
    <source>
        <dbReference type="EMBL" id="PBL03950.1"/>
    </source>
</evidence>
<organism evidence="1 2">
    <name type="scientific">Armillaria gallica</name>
    <name type="common">Bulbous honey fungus</name>
    <name type="synonym">Armillaria bulbosa</name>
    <dbReference type="NCBI Taxonomy" id="47427"/>
    <lineage>
        <taxon>Eukaryota</taxon>
        <taxon>Fungi</taxon>
        <taxon>Dikarya</taxon>
        <taxon>Basidiomycota</taxon>
        <taxon>Agaricomycotina</taxon>
        <taxon>Agaricomycetes</taxon>
        <taxon>Agaricomycetidae</taxon>
        <taxon>Agaricales</taxon>
        <taxon>Marasmiineae</taxon>
        <taxon>Physalacriaceae</taxon>
        <taxon>Armillaria</taxon>
    </lineage>
</organism>
<evidence type="ECO:0000313" key="2">
    <source>
        <dbReference type="Proteomes" id="UP000217790"/>
    </source>
</evidence>
<reference evidence="2" key="1">
    <citation type="journal article" date="2017" name="Nat. Ecol. Evol.">
        <title>Genome expansion and lineage-specific genetic innovations in the forest pathogenic fungi Armillaria.</title>
        <authorList>
            <person name="Sipos G."/>
            <person name="Prasanna A.N."/>
            <person name="Walter M.C."/>
            <person name="O'Connor E."/>
            <person name="Balint B."/>
            <person name="Krizsan K."/>
            <person name="Kiss B."/>
            <person name="Hess J."/>
            <person name="Varga T."/>
            <person name="Slot J."/>
            <person name="Riley R."/>
            <person name="Boka B."/>
            <person name="Rigling D."/>
            <person name="Barry K."/>
            <person name="Lee J."/>
            <person name="Mihaltcheva S."/>
            <person name="LaButti K."/>
            <person name="Lipzen A."/>
            <person name="Waldron R."/>
            <person name="Moloney N.M."/>
            <person name="Sperisen C."/>
            <person name="Kredics L."/>
            <person name="Vagvoelgyi C."/>
            <person name="Patrignani A."/>
            <person name="Fitzpatrick D."/>
            <person name="Nagy I."/>
            <person name="Doyle S."/>
            <person name="Anderson J.B."/>
            <person name="Grigoriev I.V."/>
            <person name="Gueldener U."/>
            <person name="Muensterkoetter M."/>
            <person name="Nagy L.G."/>
        </authorList>
    </citation>
    <scope>NUCLEOTIDE SEQUENCE [LARGE SCALE GENOMIC DNA]</scope>
    <source>
        <strain evidence="2">Ar21-2</strain>
    </source>
</reference>
<dbReference type="AlphaFoldDB" id="A0A2H3E936"/>
<dbReference type="InParanoid" id="A0A2H3E936"/>
<protein>
    <submittedName>
        <fullName evidence="1">Uncharacterized protein</fullName>
    </submittedName>
</protein>
<dbReference type="OrthoDB" id="3026831at2759"/>
<sequence length="292" mass="32535">MWQGVGGNNITLDDISYQFKTAVSSLSFSLFSLEHRTRNARGYRTVHRCPGYRREEVTLRPVLLDCKVITHATPSLHEKCLICGKDVEEGQFNCKCGQRALVVRFLDGCITNDRYLADDGVSPTVKCTKCSVWGHRHCNDQLGYTCWRCVRTAGSRYSNGNSGRAVKPLIALTQLQTVMTYADLSPAELRAKGIGEHVILSIEKHRRQIQRTAAEKNVFPRNLRGVSANQSVQPLSEGMSGVENNRQFTARLSQNPADPSNPLEHVAASPSKFIPNANWRYSDLAPTKSEIA</sequence>
<proteinExistence type="predicted"/>
<dbReference type="EMBL" id="KZ293644">
    <property type="protein sequence ID" value="PBL03950.1"/>
    <property type="molecule type" value="Genomic_DNA"/>
</dbReference>
<accession>A0A2H3E936</accession>
<name>A0A2H3E936_ARMGA</name>
<keyword evidence="2" id="KW-1185">Reference proteome</keyword>